<feature type="signal peptide" evidence="1">
    <location>
        <begin position="1"/>
        <end position="24"/>
    </location>
</feature>
<accession>A0A673CFK2</accession>
<reference evidence="2" key="3">
    <citation type="submission" date="2025-09" db="UniProtKB">
        <authorList>
            <consortium name="Ensembl"/>
        </authorList>
    </citation>
    <scope>IDENTIFICATION</scope>
</reference>
<protein>
    <submittedName>
        <fullName evidence="2">Uncharacterized protein</fullName>
    </submittedName>
</protein>
<reference evidence="2" key="2">
    <citation type="submission" date="2025-08" db="UniProtKB">
        <authorList>
            <consortium name="Ensembl"/>
        </authorList>
    </citation>
    <scope>IDENTIFICATION</scope>
</reference>
<evidence type="ECO:0000313" key="2">
    <source>
        <dbReference type="Ensembl" id="ENSSORP00005052094.1"/>
    </source>
</evidence>
<keyword evidence="1" id="KW-0732">Signal</keyword>
<name>A0A673CFK2_9TELE</name>
<organism evidence="2 3">
    <name type="scientific">Sphaeramia orbicularis</name>
    <name type="common">orbiculate cardinalfish</name>
    <dbReference type="NCBI Taxonomy" id="375764"/>
    <lineage>
        <taxon>Eukaryota</taxon>
        <taxon>Metazoa</taxon>
        <taxon>Chordata</taxon>
        <taxon>Craniata</taxon>
        <taxon>Vertebrata</taxon>
        <taxon>Euteleostomi</taxon>
        <taxon>Actinopterygii</taxon>
        <taxon>Neopterygii</taxon>
        <taxon>Teleostei</taxon>
        <taxon>Neoteleostei</taxon>
        <taxon>Acanthomorphata</taxon>
        <taxon>Gobiaria</taxon>
        <taxon>Kurtiformes</taxon>
        <taxon>Apogonoidei</taxon>
        <taxon>Apogonidae</taxon>
        <taxon>Apogoninae</taxon>
        <taxon>Sphaeramia</taxon>
    </lineage>
</organism>
<keyword evidence="3" id="KW-1185">Reference proteome</keyword>
<dbReference type="AlphaFoldDB" id="A0A673CFK2"/>
<reference evidence="2" key="1">
    <citation type="submission" date="2019-06" db="EMBL/GenBank/DDBJ databases">
        <authorList>
            <consortium name="Wellcome Sanger Institute Data Sharing"/>
        </authorList>
    </citation>
    <scope>NUCLEOTIDE SEQUENCE [LARGE SCALE GENOMIC DNA]</scope>
</reference>
<evidence type="ECO:0000313" key="3">
    <source>
        <dbReference type="Proteomes" id="UP000472271"/>
    </source>
</evidence>
<evidence type="ECO:0000256" key="1">
    <source>
        <dbReference type="SAM" id="SignalP"/>
    </source>
</evidence>
<dbReference type="InParanoid" id="A0A673CFK2"/>
<dbReference type="Proteomes" id="UP000472271">
    <property type="component" value="Chromosome 22"/>
</dbReference>
<sequence>MNVRVTHLIEQLLLLSSLCHLLACTPSPCRGSAHLGRHSITEEMTRVDCWQRP</sequence>
<proteinExistence type="predicted"/>
<dbReference type="Ensembl" id="ENSSORT00005053334.1">
    <property type="protein sequence ID" value="ENSSORP00005052094.1"/>
    <property type="gene ID" value="ENSSORG00005023499.1"/>
</dbReference>
<feature type="chain" id="PRO_5025661448" evidence="1">
    <location>
        <begin position="25"/>
        <end position="53"/>
    </location>
</feature>